<dbReference type="InterPro" id="IPR036259">
    <property type="entry name" value="MFS_trans_sf"/>
</dbReference>
<evidence type="ECO:0000313" key="10">
    <source>
        <dbReference type="Proteomes" id="UP000253501"/>
    </source>
</evidence>
<comment type="subcellular location">
    <subcellularLocation>
        <location evidence="1">Cell membrane</location>
        <topology evidence="1">Multi-pass membrane protein</topology>
    </subcellularLocation>
</comment>
<keyword evidence="3" id="KW-1003">Cell membrane</keyword>
<evidence type="ECO:0000256" key="4">
    <source>
        <dbReference type="ARBA" id="ARBA00022692"/>
    </source>
</evidence>
<dbReference type="InterPro" id="IPR005829">
    <property type="entry name" value="Sugar_transporter_CS"/>
</dbReference>
<proteinExistence type="predicted"/>
<comment type="caution">
    <text evidence="9">The sequence shown here is derived from an EMBL/GenBank/DDBJ whole genome shotgun (WGS) entry which is preliminary data.</text>
</comment>
<dbReference type="AlphaFoldDB" id="A0A367PG75"/>
<feature type="transmembrane region" description="Helical" evidence="7">
    <location>
        <begin position="52"/>
        <end position="76"/>
    </location>
</feature>
<dbReference type="Proteomes" id="UP000253501">
    <property type="component" value="Unassembled WGS sequence"/>
</dbReference>
<feature type="transmembrane region" description="Helical" evidence="7">
    <location>
        <begin position="112"/>
        <end position="133"/>
    </location>
</feature>
<dbReference type="InterPro" id="IPR020846">
    <property type="entry name" value="MFS_dom"/>
</dbReference>
<feature type="transmembrane region" description="Helical" evidence="7">
    <location>
        <begin position="88"/>
        <end position="106"/>
    </location>
</feature>
<feature type="transmembrane region" description="Helical" evidence="7">
    <location>
        <begin position="154"/>
        <end position="176"/>
    </location>
</feature>
<feature type="domain" description="Major facilitator superfamily (MFS) profile" evidence="8">
    <location>
        <begin position="15"/>
        <end position="433"/>
    </location>
</feature>
<accession>A0A367PG75</accession>
<evidence type="ECO:0000256" key="5">
    <source>
        <dbReference type="ARBA" id="ARBA00022989"/>
    </source>
</evidence>
<keyword evidence="6 7" id="KW-0472">Membrane</keyword>
<gene>
    <name evidence="9" type="ORF">DDK22_19500</name>
</gene>
<protein>
    <submittedName>
        <fullName evidence="9">MFS transporter</fullName>
    </submittedName>
</protein>
<feature type="transmembrane region" description="Helical" evidence="7">
    <location>
        <begin position="338"/>
        <end position="365"/>
    </location>
</feature>
<evidence type="ECO:0000256" key="6">
    <source>
        <dbReference type="ARBA" id="ARBA00023136"/>
    </source>
</evidence>
<feature type="transmembrane region" description="Helical" evidence="7">
    <location>
        <begin position="188"/>
        <end position="209"/>
    </location>
</feature>
<feature type="transmembrane region" description="Helical" evidence="7">
    <location>
        <begin position="313"/>
        <end position="332"/>
    </location>
</feature>
<evidence type="ECO:0000313" key="9">
    <source>
        <dbReference type="EMBL" id="RCJ06859.1"/>
    </source>
</evidence>
<keyword evidence="5 7" id="KW-1133">Transmembrane helix</keyword>
<feature type="transmembrane region" description="Helical" evidence="7">
    <location>
        <begin position="377"/>
        <end position="400"/>
    </location>
</feature>
<dbReference type="PROSITE" id="PS00217">
    <property type="entry name" value="SUGAR_TRANSPORT_2"/>
    <property type="match status" value="1"/>
</dbReference>
<feature type="transmembrane region" description="Helical" evidence="7">
    <location>
        <begin position="27"/>
        <end position="46"/>
    </location>
</feature>
<evidence type="ECO:0000259" key="8">
    <source>
        <dbReference type="PROSITE" id="PS50850"/>
    </source>
</evidence>
<dbReference type="PANTHER" id="PTHR43045:SF1">
    <property type="entry name" value="SHIKIMATE TRANSPORTER"/>
    <property type="match status" value="1"/>
</dbReference>
<dbReference type="SUPFAM" id="SSF103473">
    <property type="entry name" value="MFS general substrate transporter"/>
    <property type="match status" value="1"/>
</dbReference>
<evidence type="ECO:0000256" key="3">
    <source>
        <dbReference type="ARBA" id="ARBA00022475"/>
    </source>
</evidence>
<name>A0A367PG75_CUPNE</name>
<dbReference type="EMBL" id="QDHA01000044">
    <property type="protein sequence ID" value="RCJ06859.1"/>
    <property type="molecule type" value="Genomic_DNA"/>
</dbReference>
<feature type="transmembrane region" description="Helical" evidence="7">
    <location>
        <begin position="406"/>
        <end position="425"/>
    </location>
</feature>
<reference evidence="9 10" key="1">
    <citation type="submission" date="2018-04" db="EMBL/GenBank/DDBJ databases">
        <title>Cupriavidus necator CR12 genome sequencing and assembly.</title>
        <authorList>
            <person name="Ben Fekih I."/>
            <person name="Mazhar H.S."/>
            <person name="Bello S.K."/>
            <person name="Rensing C."/>
        </authorList>
    </citation>
    <scope>NUCLEOTIDE SEQUENCE [LARGE SCALE GENOMIC DNA]</scope>
    <source>
        <strain evidence="9 10">CR12</strain>
    </source>
</reference>
<dbReference type="GO" id="GO:0022857">
    <property type="term" value="F:transmembrane transporter activity"/>
    <property type="evidence" value="ECO:0007669"/>
    <property type="project" value="InterPro"/>
</dbReference>
<evidence type="ECO:0000256" key="1">
    <source>
        <dbReference type="ARBA" id="ARBA00004651"/>
    </source>
</evidence>
<dbReference type="PROSITE" id="PS00216">
    <property type="entry name" value="SUGAR_TRANSPORT_1"/>
    <property type="match status" value="1"/>
</dbReference>
<keyword evidence="4 7" id="KW-0812">Transmembrane</keyword>
<evidence type="ECO:0000256" key="7">
    <source>
        <dbReference type="SAM" id="Phobius"/>
    </source>
</evidence>
<dbReference type="PROSITE" id="PS50850">
    <property type="entry name" value="MFS"/>
    <property type="match status" value="1"/>
</dbReference>
<dbReference type="GO" id="GO:0005886">
    <property type="term" value="C:plasma membrane"/>
    <property type="evidence" value="ECO:0007669"/>
    <property type="project" value="UniProtKB-SubCell"/>
</dbReference>
<dbReference type="InterPro" id="IPR011701">
    <property type="entry name" value="MFS"/>
</dbReference>
<organism evidence="9 10">
    <name type="scientific">Cupriavidus necator</name>
    <name type="common">Alcaligenes eutrophus</name>
    <name type="synonym">Ralstonia eutropha</name>
    <dbReference type="NCBI Taxonomy" id="106590"/>
    <lineage>
        <taxon>Bacteria</taxon>
        <taxon>Pseudomonadati</taxon>
        <taxon>Pseudomonadota</taxon>
        <taxon>Betaproteobacteria</taxon>
        <taxon>Burkholderiales</taxon>
        <taxon>Burkholderiaceae</taxon>
        <taxon>Cupriavidus</taxon>
    </lineage>
</organism>
<sequence length="451" mass="48059">MKRRTDADRRSLRRLLAAGIIGSSLEWYDFFIYATAAALVFGRVFFPDASPLIATLLSFSTFWAGFIARPIGGLIFGHVGDRIGRKPALVVCLAIMGLATFSIGLLPTASSIGAAAPVILVLLRFLQGIAIGGQWGGMSLLLTESAEENRRGTAGAFGQMGVPMGVIFGNAAFLAVGALVPGQAFLEWGWRIPFLLSALLFPVVLFIQLKVEDTPVFRDLQAKTERDAREIVKAPLTEVVRTHPRQVLFGAGLMFGTLALFYISITGLLSYATQALGVDKGPLLKIILAVSAFGTVVVYLSGRISDRIGRRPLILAGAVLIAAWGFPFFWLVDTGSVTLIAVAVTVAFLGTNLTYGPLAAYLAELFDPRVRYSGMSLAYQLAAILVSGGTPFLMTAILAATGSTTWVSVYVVAMGLISAVSVLMLPETNPQTRTSAVAVRPEPIGVASQRR</sequence>
<dbReference type="Pfam" id="PF07690">
    <property type="entry name" value="MFS_1"/>
    <property type="match status" value="1"/>
</dbReference>
<keyword evidence="2" id="KW-0813">Transport</keyword>
<dbReference type="Gene3D" id="1.20.1250.20">
    <property type="entry name" value="MFS general substrate transporter like domains"/>
    <property type="match status" value="2"/>
</dbReference>
<evidence type="ECO:0000256" key="2">
    <source>
        <dbReference type="ARBA" id="ARBA00022448"/>
    </source>
</evidence>
<dbReference type="CDD" id="cd17369">
    <property type="entry name" value="MFS_ShiA_like"/>
    <property type="match status" value="1"/>
</dbReference>
<feature type="transmembrane region" description="Helical" evidence="7">
    <location>
        <begin position="247"/>
        <end position="271"/>
    </location>
</feature>
<feature type="transmembrane region" description="Helical" evidence="7">
    <location>
        <begin position="283"/>
        <end position="301"/>
    </location>
</feature>
<dbReference type="PANTHER" id="PTHR43045">
    <property type="entry name" value="SHIKIMATE TRANSPORTER"/>
    <property type="match status" value="1"/>
</dbReference>